<evidence type="ECO:0000313" key="7">
    <source>
        <dbReference type="Proteomes" id="UP000477311"/>
    </source>
</evidence>
<dbReference type="EMBL" id="JAAKYA010000004">
    <property type="protein sequence ID" value="NGO37800.1"/>
    <property type="molecule type" value="Genomic_DNA"/>
</dbReference>
<evidence type="ECO:0000313" key="6">
    <source>
        <dbReference type="EMBL" id="NGO37800.1"/>
    </source>
</evidence>
<keyword evidence="3" id="KW-0408">Iron</keyword>
<dbReference type="InterPro" id="IPR004843">
    <property type="entry name" value="Calcineurin-like_PHP"/>
</dbReference>
<feature type="domain" description="Calcineurin-like phosphoesterase" evidence="5">
    <location>
        <begin position="45"/>
        <end position="239"/>
    </location>
</feature>
<name>A0A6M1RX99_9BACT</name>
<dbReference type="InterPro" id="IPR050884">
    <property type="entry name" value="CNP_phosphodiesterase-III"/>
</dbReference>
<keyword evidence="7" id="KW-1185">Reference proteome</keyword>
<dbReference type="PROSITE" id="PS51318">
    <property type="entry name" value="TAT"/>
    <property type="match status" value="1"/>
</dbReference>
<evidence type="ECO:0000256" key="2">
    <source>
        <dbReference type="ARBA" id="ARBA00022801"/>
    </source>
</evidence>
<dbReference type="InterPro" id="IPR029052">
    <property type="entry name" value="Metallo-depent_PP-like"/>
</dbReference>
<dbReference type="AlphaFoldDB" id="A0A6M1RX99"/>
<evidence type="ECO:0000256" key="3">
    <source>
        <dbReference type="ARBA" id="ARBA00023004"/>
    </source>
</evidence>
<evidence type="ECO:0000256" key="4">
    <source>
        <dbReference type="ARBA" id="ARBA00025742"/>
    </source>
</evidence>
<dbReference type="GO" id="GO:0016787">
    <property type="term" value="F:hydrolase activity"/>
    <property type="evidence" value="ECO:0007669"/>
    <property type="project" value="UniProtKB-KW"/>
</dbReference>
<dbReference type="PANTHER" id="PTHR42988:SF2">
    <property type="entry name" value="CYCLIC NUCLEOTIDE PHOSPHODIESTERASE CBUA0032-RELATED"/>
    <property type="match status" value="1"/>
</dbReference>
<accession>A0A6M1RX99</accession>
<dbReference type="GO" id="GO:0046872">
    <property type="term" value="F:metal ion binding"/>
    <property type="evidence" value="ECO:0007669"/>
    <property type="project" value="UniProtKB-KW"/>
</dbReference>
<gene>
    <name evidence="6" type="ORF">G4L39_00055</name>
</gene>
<evidence type="ECO:0000259" key="5">
    <source>
        <dbReference type="Pfam" id="PF00149"/>
    </source>
</evidence>
<dbReference type="PANTHER" id="PTHR42988">
    <property type="entry name" value="PHOSPHOHYDROLASE"/>
    <property type="match status" value="1"/>
</dbReference>
<dbReference type="Pfam" id="PF00149">
    <property type="entry name" value="Metallophos"/>
    <property type="match status" value="1"/>
</dbReference>
<evidence type="ECO:0000256" key="1">
    <source>
        <dbReference type="ARBA" id="ARBA00022723"/>
    </source>
</evidence>
<dbReference type="InterPro" id="IPR006311">
    <property type="entry name" value="TAT_signal"/>
</dbReference>
<protein>
    <submittedName>
        <fullName evidence="6">Phosphohydrolase</fullName>
    </submittedName>
</protein>
<proteinExistence type="inferred from homology"/>
<comment type="similarity">
    <text evidence="4">Belongs to the cyclic nucleotide phosphodiesterase class-III family.</text>
</comment>
<organism evidence="6 7">
    <name type="scientific">Limisphaera ngatamarikiensis</name>
    <dbReference type="NCBI Taxonomy" id="1324935"/>
    <lineage>
        <taxon>Bacteria</taxon>
        <taxon>Pseudomonadati</taxon>
        <taxon>Verrucomicrobiota</taxon>
        <taxon>Verrucomicrobiia</taxon>
        <taxon>Limisphaerales</taxon>
        <taxon>Limisphaeraceae</taxon>
        <taxon>Limisphaera</taxon>
    </lineage>
</organism>
<dbReference type="RefSeq" id="WP_165104982.1">
    <property type="nucleotide sequence ID" value="NZ_JAAKYA010000004.1"/>
</dbReference>
<dbReference type="Gene3D" id="3.60.21.10">
    <property type="match status" value="1"/>
</dbReference>
<reference evidence="6 7" key="1">
    <citation type="submission" date="2020-02" db="EMBL/GenBank/DDBJ databases">
        <title>Draft genome sequence of Limisphaera ngatamarikiensis NGM72.4T, a thermophilic Verrucomicrobia grouped in subdivision 3.</title>
        <authorList>
            <person name="Carere C.R."/>
            <person name="Steen J."/>
            <person name="Hugenholtz P."/>
            <person name="Stott M.B."/>
        </authorList>
    </citation>
    <scope>NUCLEOTIDE SEQUENCE [LARGE SCALE GENOMIC DNA]</scope>
    <source>
        <strain evidence="6 7">NGM72.4</strain>
    </source>
</reference>
<sequence length="304" mass="34475">MPVRLPPLSRRTFLRHLLIGGLAGGLGRTRLWAGTLRPDPHHWALLADTHIAADRTRLHNGVAMAPNLETVIHEILTARPRPAHTLIAGDLAYSQGETGDYHQLLSILQPLRAAGLPIHLLVGNHDHRERFLEAIPWAFRPDRPWRARCCAIVPSPRANWFLLDSLEQTLSTPGLLGPEQLNWLARELDARRRRPAIIVLHHHPDKSPNRLGLKDTETLLAILRPRPQVKAIIFGHTHRWNLATDPSGIHLINLPPTSYVFRPEYPVGWVQARLEPTGIHLHLRCLDPHHPDHGRHVQLTWRTA</sequence>
<dbReference type="Proteomes" id="UP000477311">
    <property type="component" value="Unassembled WGS sequence"/>
</dbReference>
<keyword evidence="1" id="KW-0479">Metal-binding</keyword>
<comment type="caution">
    <text evidence="6">The sequence shown here is derived from an EMBL/GenBank/DDBJ whole genome shotgun (WGS) entry which is preliminary data.</text>
</comment>
<dbReference type="SUPFAM" id="SSF56300">
    <property type="entry name" value="Metallo-dependent phosphatases"/>
    <property type="match status" value="1"/>
</dbReference>
<keyword evidence="2 6" id="KW-0378">Hydrolase</keyword>